<name>A0A0F7FSC3_9ACTN</name>
<dbReference type="Gene3D" id="3.30.300.30">
    <property type="match status" value="1"/>
</dbReference>
<dbReference type="PANTHER" id="PTHR22754">
    <property type="entry name" value="DISCO-INTERACTING PROTEIN 2 DIP2 -RELATED"/>
    <property type="match status" value="1"/>
</dbReference>
<dbReference type="HOGENOM" id="CLU_000022_23_7_11"/>
<dbReference type="Pfam" id="PF00501">
    <property type="entry name" value="AMP-binding"/>
    <property type="match status" value="1"/>
</dbReference>
<accession>A0A0F7FSC3</accession>
<dbReference type="KEGG" id="sxi:SXIM_16590"/>
<dbReference type="PROSITE" id="PS00455">
    <property type="entry name" value="AMP_BINDING"/>
    <property type="match status" value="1"/>
</dbReference>
<sequence length="543" mass="57717">MRLWKALTHGSARGTLHAWAGEDFEHTTWREVSARAHSLAATLRAAGVRPGTRVATIATNGPATVRGLLAIWLAGGTPASLPLPTRGQSPQEYGQLLTALTERLDPVLFLADAWILSLIPPHLTRALPTSTWELPDTGRRVDPSPPGPDDLAFIQYSSGSTSTPKGSALTTRAVEAQLDLLLHLTGGRPGHDTGVSWLPLSHDMGMFGCLLYCWAHDFDFVLSTPERFGMAPRSWFRDLTEYGATLTAGTSTAVHLAARAQGRGTLRGDLAGLRTAVIGAERVDWGNLLAAQERFGPYGLSPTAFQPAYGMAEATLAVAGKPWRQEPTSRLFDGAALGAGTVREVGEDHPRATRLVSNGQALPGVTLAAGEPGRLGEITVGSPALASGYHADPDRTAARFPGGRLRTGDIGFHHEGELYVVGREDDMLSVGGRNVYAAEIESAIEGHAQVRKGCVAVVDAGVSGLPHLVLLLEPQGRPRDFAPIADHAATVAREKSGVALAECLFLPRGTLPRTPSGKIQRFRCRTLLAGGRFDPLARVTFAD</sequence>
<evidence type="ECO:0000313" key="4">
    <source>
        <dbReference type="Proteomes" id="UP000034034"/>
    </source>
</evidence>
<proteinExistence type="inferred from homology"/>
<evidence type="ECO:0000256" key="1">
    <source>
        <dbReference type="ARBA" id="ARBA00006432"/>
    </source>
</evidence>
<dbReference type="PANTHER" id="PTHR22754:SF32">
    <property type="entry name" value="DISCO-INTERACTING PROTEIN 2"/>
    <property type="match status" value="1"/>
</dbReference>
<gene>
    <name evidence="3" type="ORF">SXIM_16590</name>
</gene>
<dbReference type="AlphaFoldDB" id="A0A0F7FSC3"/>
<dbReference type="GO" id="GO:0070566">
    <property type="term" value="F:adenylyltransferase activity"/>
    <property type="evidence" value="ECO:0007669"/>
    <property type="project" value="TreeGrafter"/>
</dbReference>
<reference evidence="3" key="1">
    <citation type="submission" date="2019-08" db="EMBL/GenBank/DDBJ databases">
        <title>Complete genome sequence of a mangrove-derived Streptomyces xiamenensis.</title>
        <authorList>
            <person name="Xu J."/>
        </authorList>
    </citation>
    <scope>NUCLEOTIDE SEQUENCE</scope>
    <source>
        <strain evidence="3">318</strain>
    </source>
</reference>
<evidence type="ECO:0000313" key="3">
    <source>
        <dbReference type="EMBL" id="AKG43043.1"/>
    </source>
</evidence>
<dbReference type="InterPro" id="IPR000873">
    <property type="entry name" value="AMP-dep_synth/lig_dom"/>
</dbReference>
<dbReference type="Gene3D" id="3.40.50.12780">
    <property type="entry name" value="N-terminal domain of ligase-like"/>
    <property type="match status" value="1"/>
</dbReference>
<dbReference type="GO" id="GO:0006633">
    <property type="term" value="P:fatty acid biosynthetic process"/>
    <property type="evidence" value="ECO:0007669"/>
    <property type="project" value="TreeGrafter"/>
</dbReference>
<dbReference type="InterPro" id="IPR045851">
    <property type="entry name" value="AMP-bd_C_sf"/>
</dbReference>
<dbReference type="SUPFAM" id="SSF56801">
    <property type="entry name" value="Acetyl-CoA synthetase-like"/>
    <property type="match status" value="1"/>
</dbReference>
<organism evidence="3 4">
    <name type="scientific">Streptomyces xiamenensis</name>
    <dbReference type="NCBI Taxonomy" id="408015"/>
    <lineage>
        <taxon>Bacteria</taxon>
        <taxon>Bacillati</taxon>
        <taxon>Actinomycetota</taxon>
        <taxon>Actinomycetes</taxon>
        <taxon>Kitasatosporales</taxon>
        <taxon>Streptomycetaceae</taxon>
        <taxon>Streptomyces</taxon>
    </lineage>
</organism>
<dbReference type="InterPro" id="IPR020845">
    <property type="entry name" value="AMP-binding_CS"/>
</dbReference>
<protein>
    <submittedName>
        <fullName evidence="3">AMP-binding enzyme</fullName>
    </submittedName>
</protein>
<dbReference type="GO" id="GO:0005886">
    <property type="term" value="C:plasma membrane"/>
    <property type="evidence" value="ECO:0007669"/>
    <property type="project" value="TreeGrafter"/>
</dbReference>
<feature type="domain" description="AMP-dependent synthetase/ligase" evidence="2">
    <location>
        <begin position="22"/>
        <end position="390"/>
    </location>
</feature>
<comment type="similarity">
    <text evidence="1">Belongs to the ATP-dependent AMP-binding enzyme family.</text>
</comment>
<dbReference type="Proteomes" id="UP000034034">
    <property type="component" value="Chromosome"/>
</dbReference>
<dbReference type="STRING" id="408015.SXIM_16590"/>
<dbReference type="PATRIC" id="fig|408015.6.peg.1695"/>
<keyword evidence="4" id="KW-1185">Reference proteome</keyword>
<dbReference type="EMBL" id="CP009922">
    <property type="protein sequence ID" value="AKG43043.1"/>
    <property type="molecule type" value="Genomic_DNA"/>
</dbReference>
<dbReference type="InterPro" id="IPR042099">
    <property type="entry name" value="ANL_N_sf"/>
</dbReference>
<evidence type="ECO:0000259" key="2">
    <source>
        <dbReference type="Pfam" id="PF00501"/>
    </source>
</evidence>
<dbReference type="RefSeq" id="WP_046723455.1">
    <property type="nucleotide sequence ID" value="NZ_CP009922.3"/>
</dbReference>